<feature type="compositionally biased region" description="Polar residues" evidence="1">
    <location>
        <begin position="142"/>
        <end position="152"/>
    </location>
</feature>
<dbReference type="InParanoid" id="G0P0K9"/>
<organism evidence="3">
    <name type="scientific">Caenorhabditis brenneri</name>
    <name type="common">Nematode worm</name>
    <dbReference type="NCBI Taxonomy" id="135651"/>
    <lineage>
        <taxon>Eukaryota</taxon>
        <taxon>Metazoa</taxon>
        <taxon>Ecdysozoa</taxon>
        <taxon>Nematoda</taxon>
        <taxon>Chromadorea</taxon>
        <taxon>Rhabditida</taxon>
        <taxon>Rhabditina</taxon>
        <taxon>Rhabditomorpha</taxon>
        <taxon>Rhabditoidea</taxon>
        <taxon>Rhabditidae</taxon>
        <taxon>Peloderinae</taxon>
        <taxon>Caenorhabditis</taxon>
    </lineage>
</organism>
<gene>
    <name evidence="2" type="ORF">CAEBREN_18769</name>
</gene>
<dbReference type="Proteomes" id="UP000008068">
    <property type="component" value="Unassembled WGS sequence"/>
</dbReference>
<dbReference type="EMBL" id="GL380001">
    <property type="protein sequence ID" value="EGT41783.1"/>
    <property type="molecule type" value="Genomic_DNA"/>
</dbReference>
<sequence>MANRSHPNTLVNEIIENHINIFNVLEERETKIEQHKKVVRAIKSLSHMLNEKEAFLERKEGQQIKIDEERDDIKVLKEVMNMKNLERDQRKMEQKALDKAFKAHWRHGCELAERVVEIQKNDEKQSENQESGIPDDEGTIGSRGQKSGASSD</sequence>
<feature type="region of interest" description="Disordered" evidence="1">
    <location>
        <begin position="120"/>
        <end position="152"/>
    </location>
</feature>
<evidence type="ECO:0000313" key="3">
    <source>
        <dbReference type="Proteomes" id="UP000008068"/>
    </source>
</evidence>
<evidence type="ECO:0000256" key="1">
    <source>
        <dbReference type="SAM" id="MobiDB-lite"/>
    </source>
</evidence>
<protein>
    <submittedName>
        <fullName evidence="2">Uncharacterized protein</fullName>
    </submittedName>
</protein>
<name>G0P0K9_CAEBE</name>
<evidence type="ECO:0000313" key="2">
    <source>
        <dbReference type="EMBL" id="EGT41783.1"/>
    </source>
</evidence>
<dbReference type="AlphaFoldDB" id="G0P0K9"/>
<keyword evidence="3" id="KW-1185">Reference proteome</keyword>
<reference evidence="3" key="1">
    <citation type="submission" date="2011-07" db="EMBL/GenBank/DDBJ databases">
        <authorList>
            <consortium name="Caenorhabditis brenneri Sequencing and Analysis Consortium"/>
            <person name="Wilson R.K."/>
        </authorList>
    </citation>
    <scope>NUCLEOTIDE SEQUENCE [LARGE SCALE GENOMIC DNA]</scope>
    <source>
        <strain evidence="3">PB2801</strain>
    </source>
</reference>
<accession>G0P0K9</accession>
<dbReference type="HOGENOM" id="CLU_144999_0_0_1"/>
<proteinExistence type="predicted"/>